<dbReference type="Pfam" id="PF05141">
    <property type="entry name" value="DIT1_PvcA"/>
    <property type="match status" value="1"/>
</dbReference>
<dbReference type="OrthoDB" id="860574at2"/>
<dbReference type="Proteomes" id="UP000254794">
    <property type="component" value="Unassembled WGS sequence"/>
</dbReference>
<organism evidence="1 2">
    <name type="scientific">Legionella busanensis</name>
    <dbReference type="NCBI Taxonomy" id="190655"/>
    <lineage>
        <taxon>Bacteria</taxon>
        <taxon>Pseudomonadati</taxon>
        <taxon>Pseudomonadota</taxon>
        <taxon>Gammaproteobacteria</taxon>
        <taxon>Legionellales</taxon>
        <taxon>Legionellaceae</taxon>
        <taxon>Legionella</taxon>
    </lineage>
</organism>
<evidence type="ECO:0000313" key="1">
    <source>
        <dbReference type="EMBL" id="STX50384.1"/>
    </source>
</evidence>
<dbReference type="RefSeq" id="WP_115330107.1">
    <property type="nucleotide sequence ID" value="NZ_CAAAHP010000004.1"/>
</dbReference>
<sequence length="306" mass="35191">MMQGIAKEIIALLLKQKRQVKSYALNCQGNYCSNCQEPHLAKVVQAIMMEQPLTLILPAFPAKSANRQKTISSRPDLGEIMGLKNLNQLCHDIKQLHTPGVQLVICSDGRVFNDLVLVDDNDVDIYQQEIKSIIAANELTYLSTFSLDDVYTHCSYDTMREKLIKEFGEPLPSLKKRILANEILLYQFNGIHRFIIEDRLYLRQSISKNQVRKEAKLVAYEVLRRSNAWSHLLANYFPYAVRLSIHPQPCGSEKLGIQFLPANNCWATPWHNVLLKYKHSWQLIKRAEAERLGAKFNHDHYVLEAS</sequence>
<gene>
    <name evidence="1" type="ORF">NCTC13316_00465</name>
</gene>
<protein>
    <submittedName>
        <fullName evidence="1">Pyoverdine biosynthesis protein PvcA</fullName>
    </submittedName>
</protein>
<dbReference type="EMBL" id="UGOD01000001">
    <property type="protein sequence ID" value="STX50384.1"/>
    <property type="molecule type" value="Genomic_DNA"/>
</dbReference>
<reference evidence="1 2" key="1">
    <citation type="submission" date="2018-06" db="EMBL/GenBank/DDBJ databases">
        <authorList>
            <consortium name="Pathogen Informatics"/>
            <person name="Doyle S."/>
        </authorList>
    </citation>
    <scope>NUCLEOTIDE SEQUENCE [LARGE SCALE GENOMIC DNA]</scope>
    <source>
        <strain evidence="1 2">NCTC13316</strain>
    </source>
</reference>
<dbReference type="PANTHER" id="PTHR37285:SF5">
    <property type="entry name" value="SPORE WALL MATURATION PROTEIN DIT1"/>
    <property type="match status" value="1"/>
</dbReference>
<dbReference type="AlphaFoldDB" id="A0A378JGY5"/>
<evidence type="ECO:0000313" key="2">
    <source>
        <dbReference type="Proteomes" id="UP000254794"/>
    </source>
</evidence>
<accession>A0A378JGY5</accession>
<keyword evidence="2" id="KW-1185">Reference proteome</keyword>
<dbReference type="PANTHER" id="PTHR37285">
    <property type="entry name" value="SPORE WALL MATURATION PROTEIN DIT1"/>
    <property type="match status" value="1"/>
</dbReference>
<name>A0A378JGY5_9GAMM</name>
<dbReference type="InterPro" id="IPR007817">
    <property type="entry name" value="Isocyanide_synthase_DIT1"/>
</dbReference>
<proteinExistence type="predicted"/>